<dbReference type="InterPro" id="IPR003593">
    <property type="entry name" value="AAA+_ATPase"/>
</dbReference>
<dbReference type="Pfam" id="PF12399">
    <property type="entry name" value="BCA_ABC_TP_C"/>
    <property type="match status" value="1"/>
</dbReference>
<evidence type="ECO:0000256" key="2">
    <source>
        <dbReference type="ARBA" id="ARBA00022741"/>
    </source>
</evidence>
<dbReference type="CDD" id="cd03219">
    <property type="entry name" value="ABC_Mj1267_LivG_branched"/>
    <property type="match status" value="1"/>
</dbReference>
<evidence type="ECO:0000256" key="4">
    <source>
        <dbReference type="SAM" id="MobiDB-lite"/>
    </source>
</evidence>
<dbReference type="SMART" id="SM00382">
    <property type="entry name" value="AAA"/>
    <property type="match status" value="1"/>
</dbReference>
<dbReference type="InterPro" id="IPR027417">
    <property type="entry name" value="P-loop_NTPase"/>
</dbReference>
<dbReference type="PANTHER" id="PTHR45772">
    <property type="entry name" value="CONSERVED COMPONENT OF ABC TRANSPORTER FOR NATURAL AMINO ACIDS-RELATED"/>
    <property type="match status" value="1"/>
</dbReference>
<accession>A0A939P857</accession>
<evidence type="ECO:0000313" key="6">
    <source>
        <dbReference type="EMBL" id="MBO2447515.1"/>
    </source>
</evidence>
<comment type="caution">
    <text evidence="6">The sequence shown here is derived from an EMBL/GenBank/DDBJ whole genome shotgun (WGS) entry which is preliminary data.</text>
</comment>
<feature type="region of interest" description="Disordered" evidence="4">
    <location>
        <begin position="258"/>
        <end position="289"/>
    </location>
</feature>
<dbReference type="GO" id="GO:0016887">
    <property type="term" value="F:ATP hydrolysis activity"/>
    <property type="evidence" value="ECO:0007669"/>
    <property type="project" value="InterPro"/>
</dbReference>
<keyword evidence="7" id="KW-1185">Reference proteome</keyword>
<evidence type="ECO:0000313" key="7">
    <source>
        <dbReference type="Proteomes" id="UP000669179"/>
    </source>
</evidence>
<evidence type="ECO:0000259" key="5">
    <source>
        <dbReference type="PROSITE" id="PS50893"/>
    </source>
</evidence>
<keyword evidence="3 6" id="KW-0067">ATP-binding</keyword>
<dbReference type="GO" id="GO:0005886">
    <property type="term" value="C:plasma membrane"/>
    <property type="evidence" value="ECO:0007669"/>
    <property type="project" value="TreeGrafter"/>
</dbReference>
<name>A0A939P857_9ACTN</name>
<dbReference type="Proteomes" id="UP000669179">
    <property type="component" value="Unassembled WGS sequence"/>
</dbReference>
<sequence length="289" mass="30381">MPDDEHRGLEASGITVRFGGVTAVDGAGLEAPPGTVTALIGPNGAGKTTFFDVVTGLRRPAGGTVHFEGADLTGRAPHERARRGIARTFQRPEVFGALTVRENVQVAAEIHAATRDVPGRTRADRWRRRRAARRQTGEAADALLERLGIAQYAQCRAGTVPAGVARLVELARALATGPRLLLLDEPSAGLPVPASRSLECLLRDLAADGLAVLLVEHDMDQVMGVCDVLYVLDSGRVIASGPPVEVRSNPRVREAYLGAARSPRSPERGTGPAASAGGRHRLLGGLGGR</sequence>
<dbReference type="PANTHER" id="PTHR45772:SF1">
    <property type="entry name" value="ABC TRANSPORTER ATP-BINDING PROTEIN"/>
    <property type="match status" value="1"/>
</dbReference>
<dbReference type="SUPFAM" id="SSF52540">
    <property type="entry name" value="P-loop containing nucleoside triphosphate hydrolases"/>
    <property type="match status" value="1"/>
</dbReference>
<feature type="domain" description="ABC transporter" evidence="5">
    <location>
        <begin position="9"/>
        <end position="259"/>
    </location>
</feature>
<dbReference type="InterPro" id="IPR032823">
    <property type="entry name" value="BCA_ABC_TP_C"/>
</dbReference>
<protein>
    <submittedName>
        <fullName evidence="6">ABC transporter ATP-binding protein</fullName>
    </submittedName>
</protein>
<organism evidence="6 7">
    <name type="scientific">Actinomadura barringtoniae</name>
    <dbReference type="NCBI Taxonomy" id="1427535"/>
    <lineage>
        <taxon>Bacteria</taxon>
        <taxon>Bacillati</taxon>
        <taxon>Actinomycetota</taxon>
        <taxon>Actinomycetes</taxon>
        <taxon>Streptosporangiales</taxon>
        <taxon>Thermomonosporaceae</taxon>
        <taxon>Actinomadura</taxon>
    </lineage>
</organism>
<dbReference type="RefSeq" id="WP_208255159.1">
    <property type="nucleotide sequence ID" value="NZ_JAGEOJ010000004.1"/>
</dbReference>
<dbReference type="EMBL" id="JAGEOJ010000004">
    <property type="protein sequence ID" value="MBO2447515.1"/>
    <property type="molecule type" value="Genomic_DNA"/>
</dbReference>
<dbReference type="InterPro" id="IPR003439">
    <property type="entry name" value="ABC_transporter-like_ATP-bd"/>
</dbReference>
<dbReference type="InterPro" id="IPR051120">
    <property type="entry name" value="ABC_AA/LPS_Transport"/>
</dbReference>
<gene>
    <name evidence="6" type="ORF">J4573_10485</name>
</gene>
<keyword evidence="2" id="KW-0547">Nucleotide-binding</keyword>
<dbReference type="PROSITE" id="PS50893">
    <property type="entry name" value="ABC_TRANSPORTER_2"/>
    <property type="match status" value="1"/>
</dbReference>
<dbReference type="Pfam" id="PF00005">
    <property type="entry name" value="ABC_tran"/>
    <property type="match status" value="1"/>
</dbReference>
<evidence type="ECO:0000256" key="3">
    <source>
        <dbReference type="ARBA" id="ARBA00022840"/>
    </source>
</evidence>
<keyword evidence="1" id="KW-0813">Transport</keyword>
<dbReference type="Gene3D" id="3.40.50.300">
    <property type="entry name" value="P-loop containing nucleotide triphosphate hydrolases"/>
    <property type="match status" value="1"/>
</dbReference>
<evidence type="ECO:0000256" key="1">
    <source>
        <dbReference type="ARBA" id="ARBA00022448"/>
    </source>
</evidence>
<dbReference type="GO" id="GO:0005524">
    <property type="term" value="F:ATP binding"/>
    <property type="evidence" value="ECO:0007669"/>
    <property type="project" value="UniProtKB-KW"/>
</dbReference>
<dbReference type="AlphaFoldDB" id="A0A939P857"/>
<proteinExistence type="predicted"/>
<reference evidence="6" key="1">
    <citation type="submission" date="2021-03" db="EMBL/GenBank/DDBJ databases">
        <authorList>
            <person name="Kanchanasin P."/>
            <person name="Saeng-In P."/>
            <person name="Phongsopitanun W."/>
            <person name="Yuki M."/>
            <person name="Kudo T."/>
            <person name="Ohkuma M."/>
            <person name="Tanasupawat S."/>
        </authorList>
    </citation>
    <scope>NUCLEOTIDE SEQUENCE</scope>
    <source>
        <strain evidence="6">GKU 128</strain>
    </source>
</reference>